<dbReference type="HOGENOM" id="CLU_1687178_0_0_1"/>
<dbReference type="AlphaFoldDB" id="C1GZZ2"/>
<dbReference type="OrthoDB" id="408373at2759"/>
<evidence type="ECO:0000256" key="1">
    <source>
        <dbReference type="SAM" id="MobiDB-lite"/>
    </source>
</evidence>
<protein>
    <submittedName>
        <fullName evidence="3">Epoxide hydrolase</fullName>
    </submittedName>
</protein>
<reference evidence="3 4" key="1">
    <citation type="journal article" date="2011" name="PLoS Genet.">
        <title>Comparative genomic analysis of human fungal pathogens causing paracoccidioidomycosis.</title>
        <authorList>
            <person name="Desjardins C.A."/>
            <person name="Champion M.D."/>
            <person name="Holder J.W."/>
            <person name="Muszewska A."/>
            <person name="Goldberg J."/>
            <person name="Bailao A.M."/>
            <person name="Brigido M.M."/>
            <person name="Ferreira M.E."/>
            <person name="Garcia A.M."/>
            <person name="Grynberg M."/>
            <person name="Gujja S."/>
            <person name="Heiman D.I."/>
            <person name="Henn M.R."/>
            <person name="Kodira C.D."/>
            <person name="Leon-Narvaez H."/>
            <person name="Longo L.V."/>
            <person name="Ma L.J."/>
            <person name="Malavazi I."/>
            <person name="Matsuo A.L."/>
            <person name="Morais F.V."/>
            <person name="Pereira M."/>
            <person name="Rodriguez-Brito S."/>
            <person name="Sakthikumar S."/>
            <person name="Salem-Izacc S.M."/>
            <person name="Sykes S.M."/>
            <person name="Teixeira M.M."/>
            <person name="Vallejo M.C."/>
            <person name="Walter M.E."/>
            <person name="Yandava C."/>
            <person name="Young S."/>
            <person name="Zeng Q."/>
            <person name="Zucker J."/>
            <person name="Felipe M.S."/>
            <person name="Goldman G.H."/>
            <person name="Haas B.J."/>
            <person name="McEwen J.G."/>
            <person name="Nino-Vega G."/>
            <person name="Puccia R."/>
            <person name="San-Blas G."/>
            <person name="Soares C.M."/>
            <person name="Birren B.W."/>
            <person name="Cuomo C.A."/>
        </authorList>
    </citation>
    <scope>NUCLEOTIDE SEQUENCE [LARGE SCALE GENOMIC DNA]</scope>
    <source>
        <strain evidence="4">ATCC MYA-826 / Pb01</strain>
    </source>
</reference>
<dbReference type="GeneID" id="9097126"/>
<sequence length="156" mass="17626">MAESHAITSGRKAIMLLLLINAAMAVQHAGIPENSQTRPPKRQREKHPRPQTSMQSWHAGRKHYKWYYSTEPAISEMTNPPHGLHEFLRGYLHLKSGSWSKNKPHPLTSWSASKLAKMPYYYIMPLDATMPEAIATAMAHEDVSDVQNYLSCMAVG</sequence>
<gene>
    <name evidence="3" type="ORF">PAAG_04086</name>
</gene>
<feature type="chain" id="PRO_5002908728" evidence="2">
    <location>
        <begin position="26"/>
        <end position="156"/>
    </location>
</feature>
<accession>C1GZZ2</accession>
<evidence type="ECO:0000256" key="2">
    <source>
        <dbReference type="SAM" id="SignalP"/>
    </source>
</evidence>
<dbReference type="VEuPathDB" id="FungiDB:PAAG_04086"/>
<proteinExistence type="predicted"/>
<name>C1GZZ2_PARBA</name>
<dbReference type="RefSeq" id="XP_015699386.1">
    <property type="nucleotide sequence ID" value="XM_015845160.1"/>
</dbReference>
<dbReference type="InterPro" id="IPR029058">
    <property type="entry name" value="AB_hydrolase_fold"/>
</dbReference>
<feature type="compositionally biased region" description="Basic residues" evidence="1">
    <location>
        <begin position="39"/>
        <end position="49"/>
    </location>
</feature>
<dbReference type="Proteomes" id="UP000002059">
    <property type="component" value="Partially assembled WGS sequence"/>
</dbReference>
<keyword evidence="3" id="KW-0378">Hydrolase</keyword>
<evidence type="ECO:0000313" key="4">
    <source>
        <dbReference type="Proteomes" id="UP000002059"/>
    </source>
</evidence>
<feature type="signal peptide" evidence="2">
    <location>
        <begin position="1"/>
        <end position="25"/>
    </location>
</feature>
<dbReference type="Gene3D" id="3.40.50.1820">
    <property type="entry name" value="alpha/beta hydrolase"/>
    <property type="match status" value="1"/>
</dbReference>
<feature type="region of interest" description="Disordered" evidence="1">
    <location>
        <begin position="30"/>
        <end position="55"/>
    </location>
</feature>
<dbReference type="GO" id="GO:0016787">
    <property type="term" value="F:hydrolase activity"/>
    <property type="evidence" value="ECO:0007669"/>
    <property type="project" value="UniProtKB-KW"/>
</dbReference>
<dbReference type="STRING" id="502779.C1GZZ2"/>
<keyword evidence="2" id="KW-0732">Signal</keyword>
<dbReference type="EMBL" id="KN294001">
    <property type="protein sequence ID" value="EEH33033.2"/>
    <property type="molecule type" value="Genomic_DNA"/>
</dbReference>
<evidence type="ECO:0000313" key="3">
    <source>
        <dbReference type="EMBL" id="EEH33033.2"/>
    </source>
</evidence>
<organism evidence="3 4">
    <name type="scientific">Paracoccidioides lutzii (strain ATCC MYA-826 / Pb01)</name>
    <name type="common">Paracoccidioides brasiliensis</name>
    <dbReference type="NCBI Taxonomy" id="502779"/>
    <lineage>
        <taxon>Eukaryota</taxon>
        <taxon>Fungi</taxon>
        <taxon>Dikarya</taxon>
        <taxon>Ascomycota</taxon>
        <taxon>Pezizomycotina</taxon>
        <taxon>Eurotiomycetes</taxon>
        <taxon>Eurotiomycetidae</taxon>
        <taxon>Onygenales</taxon>
        <taxon>Ajellomycetaceae</taxon>
        <taxon>Paracoccidioides</taxon>
    </lineage>
</organism>
<dbReference type="KEGG" id="pbl:PAAG_04086"/>
<keyword evidence="4" id="KW-1185">Reference proteome</keyword>